<keyword evidence="6" id="KW-0539">Nucleus</keyword>
<evidence type="ECO:0000256" key="5">
    <source>
        <dbReference type="ARBA" id="ARBA00023125"/>
    </source>
</evidence>
<keyword evidence="2" id="KW-0479">Metal-binding</keyword>
<name>A0AB40BWI7_DIOCR</name>
<keyword evidence="4" id="KW-0862">Zinc</keyword>
<dbReference type="InterPro" id="IPR012337">
    <property type="entry name" value="RNaseH-like_sf"/>
</dbReference>
<gene>
    <name evidence="11" type="primary">LOC120268597</name>
</gene>
<feature type="region of interest" description="Disordered" evidence="7">
    <location>
        <begin position="83"/>
        <end position="109"/>
    </location>
</feature>
<keyword evidence="10" id="KW-1185">Reference proteome</keyword>
<feature type="domain" description="hAT-like transposase RNase-H fold" evidence="9">
    <location>
        <begin position="505"/>
        <end position="608"/>
    </location>
</feature>
<dbReference type="PANTHER" id="PTHR46481:SF10">
    <property type="entry name" value="ZINC FINGER BED DOMAIN-CONTAINING PROTEIN 39"/>
    <property type="match status" value="1"/>
</dbReference>
<dbReference type="GO" id="GO:0008270">
    <property type="term" value="F:zinc ion binding"/>
    <property type="evidence" value="ECO:0007669"/>
    <property type="project" value="UniProtKB-KW"/>
</dbReference>
<evidence type="ECO:0000256" key="1">
    <source>
        <dbReference type="ARBA" id="ARBA00004123"/>
    </source>
</evidence>
<organism evidence="10 11">
    <name type="scientific">Dioscorea cayennensis subsp. rotundata</name>
    <name type="common">White Guinea yam</name>
    <name type="synonym">Dioscorea rotundata</name>
    <dbReference type="NCBI Taxonomy" id="55577"/>
    <lineage>
        <taxon>Eukaryota</taxon>
        <taxon>Viridiplantae</taxon>
        <taxon>Streptophyta</taxon>
        <taxon>Embryophyta</taxon>
        <taxon>Tracheophyta</taxon>
        <taxon>Spermatophyta</taxon>
        <taxon>Magnoliopsida</taxon>
        <taxon>Liliopsida</taxon>
        <taxon>Dioscoreales</taxon>
        <taxon>Dioscoreaceae</taxon>
        <taxon>Dioscorea</taxon>
    </lineage>
</organism>
<dbReference type="GO" id="GO:0005634">
    <property type="term" value="C:nucleus"/>
    <property type="evidence" value="ECO:0007669"/>
    <property type="project" value="UniProtKB-SubCell"/>
</dbReference>
<dbReference type="PANTHER" id="PTHR46481">
    <property type="entry name" value="ZINC FINGER BED DOMAIN-CONTAINING PROTEIN 4"/>
    <property type="match status" value="1"/>
</dbReference>
<evidence type="ECO:0000256" key="7">
    <source>
        <dbReference type="SAM" id="MobiDB-lite"/>
    </source>
</evidence>
<accession>A0AB40BWI7</accession>
<protein>
    <submittedName>
        <fullName evidence="11">Zinc finger BED domain-containing protein RICESLEEPER 2-like</fullName>
    </submittedName>
</protein>
<evidence type="ECO:0000256" key="2">
    <source>
        <dbReference type="ARBA" id="ARBA00022723"/>
    </source>
</evidence>
<feature type="compositionally biased region" description="Polar residues" evidence="7">
    <location>
        <begin position="83"/>
        <end position="93"/>
    </location>
</feature>
<keyword evidence="3" id="KW-0863">Zinc-finger</keyword>
<dbReference type="InterPro" id="IPR008906">
    <property type="entry name" value="HATC_C_dom"/>
</dbReference>
<keyword evidence="5" id="KW-0238">DNA-binding</keyword>
<comment type="subcellular location">
    <subcellularLocation>
        <location evidence="1">Nucleus</location>
    </subcellularLocation>
</comment>
<evidence type="ECO:0000256" key="3">
    <source>
        <dbReference type="ARBA" id="ARBA00022771"/>
    </source>
</evidence>
<proteinExistence type="predicted"/>
<dbReference type="InterPro" id="IPR052035">
    <property type="entry name" value="ZnF_BED_domain_contain"/>
</dbReference>
<dbReference type="AlphaFoldDB" id="A0AB40BWI7"/>
<dbReference type="GO" id="GO:0046983">
    <property type="term" value="F:protein dimerization activity"/>
    <property type="evidence" value="ECO:0007669"/>
    <property type="project" value="InterPro"/>
</dbReference>
<dbReference type="Proteomes" id="UP001515500">
    <property type="component" value="Chromosome 9"/>
</dbReference>
<dbReference type="Pfam" id="PF14372">
    <property type="entry name" value="hAT-like_RNase-H"/>
    <property type="match status" value="1"/>
</dbReference>
<dbReference type="GO" id="GO:0003677">
    <property type="term" value="F:DNA binding"/>
    <property type="evidence" value="ECO:0007669"/>
    <property type="project" value="UniProtKB-KW"/>
</dbReference>
<evidence type="ECO:0000313" key="10">
    <source>
        <dbReference type="Proteomes" id="UP001515500"/>
    </source>
</evidence>
<evidence type="ECO:0000313" key="11">
    <source>
        <dbReference type="RefSeq" id="XP_039131858.1"/>
    </source>
</evidence>
<feature type="domain" description="HAT C-terminal dimerisation" evidence="8">
    <location>
        <begin position="664"/>
        <end position="748"/>
    </location>
</feature>
<evidence type="ECO:0000256" key="4">
    <source>
        <dbReference type="ARBA" id="ARBA00022833"/>
    </source>
</evidence>
<sequence length="776" mass="89430">MNDVLCSAISIRERGRFEAQRLRFRLCEKRRKAQKPSPPILVVSVSKIKIGSRLQSVVVTCDSGGDLFRYNIFSPMDTSSPISMTNPQEDCSPNTTTNATTNTTTTTSNTIEQREDDCAIQRKKRAKTSTMWAEFKNVVSDGSKKAECVHYKTKLSILASGCTTHLSRYLKSCLMKKRHMNNQQTINFQAVDKGCYNTIMSSAIMDGKLDMMKMRESVAHWILMHEHPFSVVEDEGLNMMQQMGMPQWEKFSRVTSKKDGMLVYENEKKKLFSLLKNVNKISLTTDMWLSSPQKMEYMVLTGHFIDNNWKLQKRVLNFVHLPPPLRGIDIADSIYKCCKEWGIENKVYTISVDNATKNDVEIRNLKDTFSRHKKLLCGGKIFHVRCTAHILNIMVQYGLEKTERIIKDIRDSVIHIKHSEKRLIMFAEIAQQLQLHHKKLVIDCKTRWNSTYDMLFTALQFKEVFPKSRIVIPYLNVVQSNEDWEKAAKVCEILEVFSSITNIISGSEYPTSNLFLNEVYRVKVLLDRKYQEIIDKDYFIFDMVTNMKIMFNKYWGECNLLMAIGAILDPRCKMRVIEFCFPKMYTPHEAHAYILDVKNCLYELYSEYVAEFQSNDCENSAENLTIIGPSCATTINGQNSTSGWFEFSEFVKTVETISPQKSYLDIYLEERCYIYEGGSSKFDVLEWWKPNTLKYCILSKMVRDVLAIPITTVASEVIFSAGGRIINSYRASLAPKTVQTLICGGDWLRCLFGIKKKSKKENKAEEVVLLINVNEC</sequence>
<dbReference type="SUPFAM" id="SSF53098">
    <property type="entry name" value="Ribonuclease H-like"/>
    <property type="match status" value="1"/>
</dbReference>
<evidence type="ECO:0000259" key="8">
    <source>
        <dbReference type="Pfam" id="PF05699"/>
    </source>
</evidence>
<dbReference type="Pfam" id="PF05699">
    <property type="entry name" value="Dimer_Tnp_hAT"/>
    <property type="match status" value="1"/>
</dbReference>
<evidence type="ECO:0000256" key="6">
    <source>
        <dbReference type="ARBA" id="ARBA00023242"/>
    </source>
</evidence>
<dbReference type="InterPro" id="IPR025525">
    <property type="entry name" value="hAT-like_transposase_RNase-H"/>
</dbReference>
<feature type="compositionally biased region" description="Low complexity" evidence="7">
    <location>
        <begin position="94"/>
        <end position="109"/>
    </location>
</feature>
<evidence type="ECO:0000259" key="9">
    <source>
        <dbReference type="Pfam" id="PF14372"/>
    </source>
</evidence>
<dbReference type="RefSeq" id="XP_039131858.1">
    <property type="nucleotide sequence ID" value="XM_039275924.1"/>
</dbReference>
<reference evidence="11" key="1">
    <citation type="submission" date="2025-08" db="UniProtKB">
        <authorList>
            <consortium name="RefSeq"/>
        </authorList>
    </citation>
    <scope>IDENTIFICATION</scope>
</reference>
<dbReference type="GeneID" id="120268597"/>